<keyword evidence="3" id="KW-1185">Reference proteome</keyword>
<gene>
    <name evidence="2" type="ORF">TRP8649_04260</name>
</gene>
<name>A0A238JHI7_9RHOB</name>
<dbReference type="Proteomes" id="UP000225972">
    <property type="component" value="Unassembled WGS sequence"/>
</dbReference>
<evidence type="ECO:0000313" key="2">
    <source>
        <dbReference type="EMBL" id="SMX30120.1"/>
    </source>
</evidence>
<organism evidence="2 3">
    <name type="scientific">Pelagimonas phthalicica</name>
    <dbReference type="NCBI Taxonomy" id="1037362"/>
    <lineage>
        <taxon>Bacteria</taxon>
        <taxon>Pseudomonadati</taxon>
        <taxon>Pseudomonadota</taxon>
        <taxon>Alphaproteobacteria</taxon>
        <taxon>Rhodobacterales</taxon>
        <taxon>Roseobacteraceae</taxon>
        <taxon>Pelagimonas</taxon>
    </lineage>
</organism>
<dbReference type="EMBL" id="FXXP01000003">
    <property type="protein sequence ID" value="SMX30120.1"/>
    <property type="molecule type" value="Genomic_DNA"/>
</dbReference>
<dbReference type="RefSeq" id="WP_099248896.1">
    <property type="nucleotide sequence ID" value="NZ_FXXP01000003.1"/>
</dbReference>
<evidence type="ECO:0000259" key="1">
    <source>
        <dbReference type="Pfam" id="PF14330"/>
    </source>
</evidence>
<dbReference type="AlphaFoldDB" id="A0A238JHI7"/>
<proteinExistence type="predicted"/>
<evidence type="ECO:0000313" key="3">
    <source>
        <dbReference type="Proteomes" id="UP000225972"/>
    </source>
</evidence>
<dbReference type="InterPro" id="IPR025496">
    <property type="entry name" value="DUF4387"/>
</dbReference>
<reference evidence="3" key="1">
    <citation type="submission" date="2017-05" db="EMBL/GenBank/DDBJ databases">
        <authorList>
            <person name="Rodrigo-Torres L."/>
            <person name="Arahal R. D."/>
            <person name="Lucena T."/>
        </authorList>
    </citation>
    <scope>NUCLEOTIDE SEQUENCE [LARGE SCALE GENOMIC DNA]</scope>
    <source>
        <strain evidence="3">CECT 8649</strain>
    </source>
</reference>
<protein>
    <recommendedName>
        <fullName evidence="1">DUF4387 domain-containing protein</fullName>
    </recommendedName>
</protein>
<dbReference type="Pfam" id="PF14330">
    <property type="entry name" value="DUF4387"/>
    <property type="match status" value="1"/>
</dbReference>
<feature type="domain" description="DUF4387" evidence="1">
    <location>
        <begin position="4"/>
        <end position="97"/>
    </location>
</feature>
<accession>A0A238JHI7</accession>
<sequence>MTRLVDVAQKIRSKNAGPFWLTIDIFCGDAERFERVRAGLDTQHVAALFRIPSQTLKRFDIADLNTIKLSLPRPNIQGMPADRDMHGASFANLLMEIEGF</sequence>
<dbReference type="OrthoDB" id="9796125at2"/>